<dbReference type="Proteomes" id="UP000825729">
    <property type="component" value="Unassembled WGS sequence"/>
</dbReference>
<feature type="transmembrane region" description="Helical" evidence="5">
    <location>
        <begin position="50"/>
        <end position="72"/>
    </location>
</feature>
<keyword evidence="4 5" id="KW-0472">Membrane</keyword>
<dbReference type="EMBL" id="JAINDJ010000003">
    <property type="protein sequence ID" value="KAG9455040.1"/>
    <property type="molecule type" value="Genomic_DNA"/>
</dbReference>
<dbReference type="Pfam" id="PF03168">
    <property type="entry name" value="LEA_2"/>
    <property type="match status" value="1"/>
</dbReference>
<dbReference type="InterPro" id="IPR044839">
    <property type="entry name" value="NDR1-like"/>
</dbReference>
<dbReference type="InterPro" id="IPR004864">
    <property type="entry name" value="LEA_2"/>
</dbReference>
<name>A0AAV7F1M3_ARIFI</name>
<evidence type="ECO:0000313" key="8">
    <source>
        <dbReference type="Proteomes" id="UP000825729"/>
    </source>
</evidence>
<dbReference type="SUPFAM" id="SSF117070">
    <property type="entry name" value="LEA14-like"/>
    <property type="match status" value="1"/>
</dbReference>
<evidence type="ECO:0000256" key="2">
    <source>
        <dbReference type="ARBA" id="ARBA00022692"/>
    </source>
</evidence>
<dbReference type="AlphaFoldDB" id="A0AAV7F1M3"/>
<sequence length="232" mass="25730">MQRYPPYGTYPAHPYPPPSAYPSYPSYPYPAPPPQPYQQSLRRATLLRRLVAGFIAACVIFGAVTLIIWLVLRPHVPDFSVTSVAVTPFNLSGNQLTASWDLTFAVDNPNKKMNIYYDSLKASVFYDDELLAENALAPFYMETRNSTTLRARLAAVSGYVDGAVAKDMADDRGKGQLKFDVGVVAWVRFRAGDWWTRRRILRVFCQGVPIAFSTPTAPGVLSGKPTECDVGV</sequence>
<evidence type="ECO:0000313" key="7">
    <source>
        <dbReference type="EMBL" id="KAG9455040.1"/>
    </source>
</evidence>
<evidence type="ECO:0000256" key="1">
    <source>
        <dbReference type="ARBA" id="ARBA00004167"/>
    </source>
</evidence>
<evidence type="ECO:0000256" key="4">
    <source>
        <dbReference type="ARBA" id="ARBA00023136"/>
    </source>
</evidence>
<evidence type="ECO:0000259" key="6">
    <source>
        <dbReference type="Pfam" id="PF03168"/>
    </source>
</evidence>
<dbReference type="GO" id="GO:0005886">
    <property type="term" value="C:plasma membrane"/>
    <property type="evidence" value="ECO:0007669"/>
    <property type="project" value="TreeGrafter"/>
</dbReference>
<feature type="domain" description="Late embryogenesis abundant protein LEA-2 subgroup" evidence="6">
    <location>
        <begin position="103"/>
        <end position="205"/>
    </location>
</feature>
<comment type="caution">
    <text evidence="7">The sequence shown here is derived from an EMBL/GenBank/DDBJ whole genome shotgun (WGS) entry which is preliminary data.</text>
</comment>
<keyword evidence="2 5" id="KW-0812">Transmembrane</keyword>
<comment type="subcellular location">
    <subcellularLocation>
        <location evidence="1">Membrane</location>
        <topology evidence="1">Single-pass membrane protein</topology>
    </subcellularLocation>
</comment>
<keyword evidence="8" id="KW-1185">Reference proteome</keyword>
<accession>A0AAV7F1M3</accession>
<dbReference type="GO" id="GO:0098542">
    <property type="term" value="P:defense response to other organism"/>
    <property type="evidence" value="ECO:0007669"/>
    <property type="project" value="InterPro"/>
</dbReference>
<evidence type="ECO:0000256" key="3">
    <source>
        <dbReference type="ARBA" id="ARBA00022989"/>
    </source>
</evidence>
<protein>
    <recommendedName>
        <fullName evidence="6">Late embryogenesis abundant protein LEA-2 subgroup domain-containing protein</fullName>
    </recommendedName>
</protein>
<organism evidence="7 8">
    <name type="scientific">Aristolochia fimbriata</name>
    <name type="common">White veined hardy Dutchman's pipe vine</name>
    <dbReference type="NCBI Taxonomy" id="158543"/>
    <lineage>
        <taxon>Eukaryota</taxon>
        <taxon>Viridiplantae</taxon>
        <taxon>Streptophyta</taxon>
        <taxon>Embryophyta</taxon>
        <taxon>Tracheophyta</taxon>
        <taxon>Spermatophyta</taxon>
        <taxon>Magnoliopsida</taxon>
        <taxon>Magnoliidae</taxon>
        <taxon>Piperales</taxon>
        <taxon>Aristolochiaceae</taxon>
        <taxon>Aristolochia</taxon>
    </lineage>
</organism>
<proteinExistence type="predicted"/>
<evidence type="ECO:0000256" key="5">
    <source>
        <dbReference type="SAM" id="Phobius"/>
    </source>
</evidence>
<dbReference type="PANTHER" id="PTHR31234">
    <property type="entry name" value="LATE EMBRYOGENESIS ABUNDANT (LEA) HYDROXYPROLINE-RICH GLYCOPROTEIN FAMILY"/>
    <property type="match status" value="1"/>
</dbReference>
<keyword evidence="3 5" id="KW-1133">Transmembrane helix</keyword>
<gene>
    <name evidence="7" type="ORF">H6P81_007944</name>
</gene>
<dbReference type="PANTHER" id="PTHR31234:SF55">
    <property type="entry name" value="LATE EMBRYOGENESIS ABUNDANT (LEA) HYDROXYPROLINE-RICH GLYCOPROTEIN FAMILY"/>
    <property type="match status" value="1"/>
</dbReference>
<reference evidence="7 8" key="1">
    <citation type="submission" date="2021-07" db="EMBL/GenBank/DDBJ databases">
        <title>The Aristolochia fimbriata genome: insights into angiosperm evolution, floral development and chemical biosynthesis.</title>
        <authorList>
            <person name="Jiao Y."/>
        </authorList>
    </citation>
    <scope>NUCLEOTIDE SEQUENCE [LARGE SCALE GENOMIC DNA]</scope>
    <source>
        <strain evidence="7">IBCAS-2021</strain>
        <tissue evidence="7">Leaf</tissue>
    </source>
</reference>